<dbReference type="STRING" id="641238.SAMN04490244_10979"/>
<dbReference type="RefSeq" id="WP_092695049.1">
    <property type="nucleotide sequence ID" value="NZ_CBDDGO010000004.1"/>
</dbReference>
<dbReference type="InterPro" id="IPR030395">
    <property type="entry name" value="GP_PDE_dom"/>
</dbReference>
<keyword evidence="3" id="KW-1185">Reference proteome</keyword>
<dbReference type="PANTHER" id="PTHR46211:SF1">
    <property type="entry name" value="GLYCEROPHOSPHODIESTER PHOSPHODIESTERASE, CYTOPLASMIC"/>
    <property type="match status" value="1"/>
</dbReference>
<dbReference type="GO" id="GO:0006629">
    <property type="term" value="P:lipid metabolic process"/>
    <property type="evidence" value="ECO:0007669"/>
    <property type="project" value="InterPro"/>
</dbReference>
<dbReference type="AlphaFoldDB" id="A0A1H9W4W8"/>
<gene>
    <name evidence="2" type="ORF">SAMN04490244_10979</name>
</gene>
<dbReference type="Pfam" id="PF03009">
    <property type="entry name" value="GDPD"/>
    <property type="match status" value="1"/>
</dbReference>
<proteinExistence type="predicted"/>
<accession>A0A1H9W4W8</accession>
<dbReference type="Gene3D" id="3.20.20.190">
    <property type="entry name" value="Phosphatidylinositol (PI) phosphodiesterase"/>
    <property type="match status" value="1"/>
</dbReference>
<dbReference type="PROSITE" id="PS51704">
    <property type="entry name" value="GP_PDE"/>
    <property type="match status" value="1"/>
</dbReference>
<dbReference type="InterPro" id="IPR017946">
    <property type="entry name" value="PLC-like_Pdiesterase_TIM-brl"/>
</dbReference>
<organism evidence="2 3">
    <name type="scientific">Tranquillimonas rosea</name>
    <dbReference type="NCBI Taxonomy" id="641238"/>
    <lineage>
        <taxon>Bacteria</taxon>
        <taxon>Pseudomonadati</taxon>
        <taxon>Pseudomonadota</taxon>
        <taxon>Alphaproteobacteria</taxon>
        <taxon>Rhodobacterales</taxon>
        <taxon>Roseobacteraceae</taxon>
        <taxon>Tranquillimonas</taxon>
    </lineage>
</organism>
<dbReference type="SUPFAM" id="SSF51695">
    <property type="entry name" value="PLC-like phosphodiesterases"/>
    <property type="match status" value="1"/>
</dbReference>
<dbReference type="PANTHER" id="PTHR46211">
    <property type="entry name" value="GLYCEROPHOSPHORYL DIESTER PHOSPHODIESTERASE"/>
    <property type="match status" value="1"/>
</dbReference>
<evidence type="ECO:0000313" key="2">
    <source>
        <dbReference type="EMBL" id="SES28727.1"/>
    </source>
</evidence>
<dbReference type="EMBL" id="FOGU01000009">
    <property type="protein sequence ID" value="SES28727.1"/>
    <property type="molecule type" value="Genomic_DNA"/>
</dbReference>
<dbReference type="Proteomes" id="UP000198885">
    <property type="component" value="Unassembled WGS sequence"/>
</dbReference>
<evidence type="ECO:0000259" key="1">
    <source>
        <dbReference type="PROSITE" id="PS51704"/>
    </source>
</evidence>
<evidence type="ECO:0000313" key="3">
    <source>
        <dbReference type="Proteomes" id="UP000198885"/>
    </source>
</evidence>
<dbReference type="OrthoDB" id="384721at2"/>
<reference evidence="2 3" key="1">
    <citation type="submission" date="2016-10" db="EMBL/GenBank/DDBJ databases">
        <authorList>
            <person name="de Groot N.N."/>
        </authorList>
    </citation>
    <scope>NUCLEOTIDE SEQUENCE [LARGE SCALE GENOMIC DNA]</scope>
    <source>
        <strain evidence="2 3">DSM 23042</strain>
    </source>
</reference>
<protein>
    <submittedName>
        <fullName evidence="2">Glycerophosphoryl diester phosphodiesterase</fullName>
    </submittedName>
</protein>
<dbReference type="GO" id="GO:0008081">
    <property type="term" value="F:phosphoric diester hydrolase activity"/>
    <property type="evidence" value="ECO:0007669"/>
    <property type="project" value="InterPro"/>
</dbReference>
<feature type="domain" description="GP-PDE" evidence="1">
    <location>
        <begin position="9"/>
        <end position="252"/>
    </location>
</feature>
<sequence>MILAPAFLTRPIAHRALHGPGRPENSRAAVAAAVDHGYGIEIDVQLSRDGSAMVFHDDTLDRLTPETGAIRQRDAAALTRIPLKGSDETIPMLADLLDLVAGRVPLLIEVKDQDGALGPDVGALERAVAETVAGYDGPLAVMSFNPHAIAAMARLLPDVPRGLTTCSFAAGDWPLDSERRAQLATIPDYDRVGASFISHEHRDLSNPRLPELRRQGAGLLCWTIRSVEEEAVARQVADNVTFEGYLPSFSTS</sequence>
<name>A0A1H9W4W8_9RHOB</name>